<keyword evidence="8 12" id="KW-0460">Magnesium</keyword>
<evidence type="ECO:0000256" key="7">
    <source>
        <dbReference type="ARBA" id="ARBA00022723"/>
    </source>
</evidence>
<dbReference type="InterPro" id="IPR043169">
    <property type="entry name" value="PMM_cap"/>
</dbReference>
<organism evidence="14 15">
    <name type="scientific">Rhizoclosmatium globosum</name>
    <dbReference type="NCBI Taxonomy" id="329046"/>
    <lineage>
        <taxon>Eukaryota</taxon>
        <taxon>Fungi</taxon>
        <taxon>Fungi incertae sedis</taxon>
        <taxon>Chytridiomycota</taxon>
        <taxon>Chytridiomycota incertae sedis</taxon>
        <taxon>Chytridiomycetes</taxon>
        <taxon>Chytridiales</taxon>
        <taxon>Chytriomycetaceae</taxon>
        <taxon>Rhizoclosmatium</taxon>
    </lineage>
</organism>
<feature type="binding site" evidence="11">
    <location>
        <position position="140"/>
    </location>
    <ligand>
        <name>alpha-D-mannose 1-phosphate</name>
        <dbReference type="ChEBI" id="CHEBI:58409"/>
    </ligand>
</feature>
<evidence type="ECO:0000256" key="12">
    <source>
        <dbReference type="PIRSR" id="PIRSR605002-3"/>
    </source>
</evidence>
<dbReference type="UniPathway" id="UPA00126">
    <property type="reaction ID" value="UER00424"/>
</dbReference>
<dbReference type="EMBL" id="MCGO01000057">
    <property type="protein sequence ID" value="ORY36174.1"/>
    <property type="molecule type" value="Genomic_DNA"/>
</dbReference>
<evidence type="ECO:0000256" key="2">
    <source>
        <dbReference type="ARBA" id="ARBA00004699"/>
    </source>
</evidence>
<dbReference type="STRING" id="329046.A0A1Y2BN30"/>
<dbReference type="GO" id="GO:0004615">
    <property type="term" value="F:phosphomannomutase activity"/>
    <property type="evidence" value="ECO:0007669"/>
    <property type="project" value="UniProtKB-EC"/>
</dbReference>
<keyword evidence="9 13" id="KW-0413">Isomerase</keyword>
<dbReference type="EC" id="5.4.2.8" evidence="5 13"/>
<evidence type="ECO:0000256" key="6">
    <source>
        <dbReference type="ARBA" id="ARBA00022490"/>
    </source>
</evidence>
<comment type="subunit">
    <text evidence="4 13">Homodimer.</text>
</comment>
<comment type="function">
    <text evidence="13">Involved in the synthesis of the GDP-mannose and dolichol-phosphate-mannose required for a number of critical mannosyl transfer reactions.</text>
</comment>
<dbReference type="GO" id="GO:0180047">
    <property type="term" value="P:dolichol phosphate mannose biosynthetic process"/>
    <property type="evidence" value="ECO:0007669"/>
    <property type="project" value="EnsemblFungi"/>
</dbReference>
<feature type="active site" description="Proton donor/acceptor" evidence="10">
    <location>
        <position position="20"/>
    </location>
</feature>
<accession>A0A1Y2BN30</accession>
<reference evidence="14 15" key="1">
    <citation type="submission" date="2016-07" db="EMBL/GenBank/DDBJ databases">
        <title>Pervasive Adenine N6-methylation of Active Genes in Fungi.</title>
        <authorList>
            <consortium name="DOE Joint Genome Institute"/>
            <person name="Mondo S.J."/>
            <person name="Dannebaum R.O."/>
            <person name="Kuo R.C."/>
            <person name="Labutti K."/>
            <person name="Haridas S."/>
            <person name="Kuo A."/>
            <person name="Salamov A."/>
            <person name="Ahrendt S.R."/>
            <person name="Lipzen A."/>
            <person name="Sullivan W."/>
            <person name="Andreopoulos W.B."/>
            <person name="Clum A."/>
            <person name="Lindquist E."/>
            <person name="Daum C."/>
            <person name="Ramamoorthy G.K."/>
            <person name="Gryganskyi A."/>
            <person name="Culley D."/>
            <person name="Magnuson J.K."/>
            <person name="James T.Y."/>
            <person name="O'Malley M.A."/>
            <person name="Stajich J.E."/>
            <person name="Spatafora J.W."/>
            <person name="Visel A."/>
            <person name="Grigoriev I.V."/>
        </authorList>
    </citation>
    <scope>NUCLEOTIDE SEQUENCE [LARGE SCALE GENOMIC DNA]</scope>
    <source>
        <strain evidence="14 15">JEL800</strain>
    </source>
</reference>
<dbReference type="PANTHER" id="PTHR10466:SF0">
    <property type="entry name" value="PHOSPHOMANNOMUTASE"/>
    <property type="match status" value="1"/>
</dbReference>
<dbReference type="GO" id="GO:0005829">
    <property type="term" value="C:cytosol"/>
    <property type="evidence" value="ECO:0007669"/>
    <property type="project" value="EnsemblFungi"/>
</dbReference>
<keyword evidence="15" id="KW-1185">Reference proteome</keyword>
<feature type="binding site" evidence="11">
    <location>
        <position position="27"/>
    </location>
    <ligand>
        <name>alpha-D-mannose 1-phosphate</name>
        <dbReference type="ChEBI" id="CHEBI:58409"/>
    </ligand>
</feature>
<dbReference type="NCBIfam" id="TIGR01484">
    <property type="entry name" value="HAD-SF-IIB"/>
    <property type="match status" value="1"/>
</dbReference>
<dbReference type="GO" id="GO:0042803">
    <property type="term" value="F:protein homodimerization activity"/>
    <property type="evidence" value="ECO:0007669"/>
    <property type="project" value="EnsemblFungi"/>
</dbReference>
<gene>
    <name evidence="14" type="ORF">BCR33DRAFT_722276</name>
</gene>
<dbReference type="Proteomes" id="UP000193642">
    <property type="component" value="Unassembled WGS sequence"/>
</dbReference>
<dbReference type="PANTHER" id="PTHR10466">
    <property type="entry name" value="PHOSPHOMANNOMUTASE"/>
    <property type="match status" value="1"/>
</dbReference>
<dbReference type="InterPro" id="IPR036412">
    <property type="entry name" value="HAD-like_sf"/>
</dbReference>
<feature type="active site" description="Nucleophile" evidence="10">
    <location>
        <position position="18"/>
    </location>
</feature>
<comment type="catalytic activity">
    <reaction evidence="13">
        <text>alpha-D-mannose 1-phosphate = D-mannose 6-phosphate</text>
        <dbReference type="Rhea" id="RHEA:11140"/>
        <dbReference type="ChEBI" id="CHEBI:58409"/>
        <dbReference type="ChEBI" id="CHEBI:58735"/>
        <dbReference type="EC" id="5.4.2.8"/>
    </reaction>
</comment>
<evidence type="ECO:0000256" key="5">
    <source>
        <dbReference type="ARBA" id="ARBA00012730"/>
    </source>
</evidence>
<evidence type="ECO:0000256" key="13">
    <source>
        <dbReference type="RuleBase" id="RU361118"/>
    </source>
</evidence>
<dbReference type="InterPro" id="IPR006379">
    <property type="entry name" value="HAD-SF_hydro_IIB"/>
</dbReference>
<dbReference type="Gene3D" id="3.30.1240.20">
    <property type="match status" value="1"/>
</dbReference>
<feature type="binding site" evidence="11">
    <location>
        <position position="185"/>
    </location>
    <ligand>
        <name>alpha-D-mannose 1-phosphate</name>
        <dbReference type="ChEBI" id="CHEBI:58409"/>
    </ligand>
</feature>
<dbReference type="OrthoDB" id="10264771at2759"/>
<comment type="subcellular location">
    <subcellularLocation>
        <location evidence="1 13">Cytoplasm</location>
    </subcellularLocation>
</comment>
<proteinExistence type="inferred from homology"/>
<feature type="binding site" evidence="12">
    <location>
        <position position="215"/>
    </location>
    <ligand>
        <name>Mg(2+)</name>
        <dbReference type="ChEBI" id="CHEBI:18420"/>
        <label>1</label>
    </ligand>
</feature>
<evidence type="ECO:0000313" key="14">
    <source>
        <dbReference type="EMBL" id="ORY36174.1"/>
    </source>
</evidence>
<sequence>MTNSWTNKEQPTTIVLFDVDGTLTPARKEISEAMKQTLAALRKKTVIGFVGGSDLIKQKEQIGEDVLDLFDYCFSENGLTAYKLGKQLASQSFIGFLGEEKYQKLANFILRYLADLELPKKRGTFIEFRNGMINVSPIGRNCSHAERDEFEAYDKIHNIRPKMVAALKANFPDYGLIYSIGGQISFDVMPIGWDKTYCLRHLEGEGFKTIHFFGDKTFEVRKLTSKSTHTHLSLDTL</sequence>
<feature type="binding site" evidence="12">
    <location>
        <position position="18"/>
    </location>
    <ligand>
        <name>Mg(2+)</name>
        <dbReference type="ChEBI" id="CHEBI:18420"/>
        <label>1</label>
    </ligand>
</feature>
<evidence type="ECO:0000256" key="1">
    <source>
        <dbReference type="ARBA" id="ARBA00004496"/>
    </source>
</evidence>
<dbReference type="GO" id="GO:0006487">
    <property type="term" value="P:protein N-linked glycosylation"/>
    <property type="evidence" value="ECO:0007669"/>
    <property type="project" value="TreeGrafter"/>
</dbReference>
<dbReference type="FunFam" id="3.30.1240.20:FF:000001">
    <property type="entry name" value="Phosphomannomutase"/>
    <property type="match status" value="1"/>
</dbReference>
<dbReference type="GO" id="GO:0016020">
    <property type="term" value="C:membrane"/>
    <property type="evidence" value="ECO:0007669"/>
    <property type="project" value="GOC"/>
</dbReference>
<evidence type="ECO:0000256" key="4">
    <source>
        <dbReference type="ARBA" id="ARBA00011738"/>
    </source>
</evidence>
<evidence type="ECO:0000256" key="11">
    <source>
        <dbReference type="PIRSR" id="PIRSR605002-2"/>
    </source>
</evidence>
<comment type="pathway">
    <text evidence="2 13">Nucleotide-sugar biosynthesis; GDP-alpha-D-mannose biosynthesis; alpha-D-mannose 1-phosphate from D-fructose 6-phosphate: step 2/2.</text>
</comment>
<evidence type="ECO:0000256" key="10">
    <source>
        <dbReference type="PIRSR" id="PIRSR605002-1"/>
    </source>
</evidence>
<dbReference type="Gene3D" id="3.40.50.1000">
    <property type="entry name" value="HAD superfamily/HAD-like"/>
    <property type="match status" value="1"/>
</dbReference>
<dbReference type="GO" id="GO:0046872">
    <property type="term" value="F:metal ion binding"/>
    <property type="evidence" value="ECO:0007669"/>
    <property type="project" value="UniProtKB-KW"/>
</dbReference>
<dbReference type="GO" id="GO:0009298">
    <property type="term" value="P:GDP-mannose biosynthetic process"/>
    <property type="evidence" value="ECO:0007669"/>
    <property type="project" value="UniProtKB-UniPathway"/>
</dbReference>
<comment type="cofactor">
    <cofactor evidence="12">
        <name>Mg(2+)</name>
        <dbReference type="ChEBI" id="CHEBI:18420"/>
    </cofactor>
</comment>
<dbReference type="Pfam" id="PF03332">
    <property type="entry name" value="PMM"/>
    <property type="match status" value="1"/>
</dbReference>
<feature type="binding site" evidence="12">
    <location>
        <position position="20"/>
    </location>
    <ligand>
        <name>Mg(2+)</name>
        <dbReference type="ChEBI" id="CHEBI:18420"/>
        <label>1</label>
    </ligand>
</feature>
<keyword evidence="7 12" id="KW-0479">Metal-binding</keyword>
<evidence type="ECO:0000256" key="3">
    <source>
        <dbReference type="ARBA" id="ARBA00009736"/>
    </source>
</evidence>
<dbReference type="SUPFAM" id="SSF56784">
    <property type="entry name" value="HAD-like"/>
    <property type="match status" value="1"/>
</dbReference>
<dbReference type="InterPro" id="IPR023214">
    <property type="entry name" value="HAD_sf"/>
</dbReference>
<evidence type="ECO:0000313" key="15">
    <source>
        <dbReference type="Proteomes" id="UP000193642"/>
    </source>
</evidence>
<comment type="caution">
    <text evidence="14">The sequence shown here is derived from an EMBL/GenBank/DDBJ whole genome shotgun (WGS) entry which is preliminary data.</text>
</comment>
<feature type="binding site" evidence="11">
    <location>
        <position position="129"/>
    </location>
    <ligand>
        <name>alpha-D-mannose 1-phosphate</name>
        <dbReference type="ChEBI" id="CHEBI:58409"/>
    </ligand>
</feature>
<name>A0A1Y2BN30_9FUNG</name>
<evidence type="ECO:0000256" key="8">
    <source>
        <dbReference type="ARBA" id="ARBA00022842"/>
    </source>
</evidence>
<evidence type="ECO:0000256" key="9">
    <source>
        <dbReference type="ARBA" id="ARBA00023235"/>
    </source>
</evidence>
<protein>
    <recommendedName>
        <fullName evidence="5 13">Phosphomannomutase</fullName>
        <ecNumber evidence="5 13">5.4.2.8</ecNumber>
    </recommendedName>
</protein>
<feature type="binding site" evidence="11">
    <location>
        <position position="187"/>
    </location>
    <ligand>
        <name>alpha-D-mannose 1-phosphate</name>
        <dbReference type="ChEBI" id="CHEBI:58409"/>
    </ligand>
</feature>
<dbReference type="AlphaFoldDB" id="A0A1Y2BN30"/>
<dbReference type="GO" id="GO:0006013">
    <property type="term" value="P:mannose metabolic process"/>
    <property type="evidence" value="ECO:0007669"/>
    <property type="project" value="TreeGrafter"/>
</dbReference>
<feature type="binding site" evidence="11">
    <location>
        <position position="147"/>
    </location>
    <ligand>
        <name>alpha-D-mannose 1-phosphate</name>
        <dbReference type="ChEBI" id="CHEBI:58409"/>
    </ligand>
</feature>
<dbReference type="InterPro" id="IPR005002">
    <property type="entry name" value="PMM"/>
</dbReference>
<comment type="similarity">
    <text evidence="3 13">Belongs to the eukaryotic PMM family.</text>
</comment>
<dbReference type="CDD" id="cd02585">
    <property type="entry name" value="HAD_PMM"/>
    <property type="match status" value="1"/>
</dbReference>
<keyword evidence="6 13" id="KW-0963">Cytoplasm</keyword>